<dbReference type="Proteomes" id="UP001611263">
    <property type="component" value="Unassembled WGS sequence"/>
</dbReference>
<dbReference type="EMBL" id="JBIRUQ010000001">
    <property type="protein sequence ID" value="MFI1460312.1"/>
    <property type="molecule type" value="Genomic_DNA"/>
</dbReference>
<comment type="caution">
    <text evidence="1">The sequence shown here is derived from an EMBL/GenBank/DDBJ whole genome shotgun (WGS) entry which is preliminary data.</text>
</comment>
<keyword evidence="2" id="KW-1185">Reference proteome</keyword>
<organism evidence="1 2">
    <name type="scientific">Nocardia carnea</name>
    <dbReference type="NCBI Taxonomy" id="37328"/>
    <lineage>
        <taxon>Bacteria</taxon>
        <taxon>Bacillati</taxon>
        <taxon>Actinomycetota</taxon>
        <taxon>Actinomycetes</taxon>
        <taxon>Mycobacteriales</taxon>
        <taxon>Nocardiaceae</taxon>
        <taxon>Nocardia</taxon>
    </lineage>
</organism>
<reference evidence="1 2" key="1">
    <citation type="submission" date="2024-10" db="EMBL/GenBank/DDBJ databases">
        <title>The Natural Products Discovery Center: Release of the First 8490 Sequenced Strains for Exploring Actinobacteria Biosynthetic Diversity.</title>
        <authorList>
            <person name="Kalkreuter E."/>
            <person name="Kautsar S.A."/>
            <person name="Yang D."/>
            <person name="Bader C.D."/>
            <person name="Teijaro C.N."/>
            <person name="Fluegel L."/>
            <person name="Davis C.M."/>
            <person name="Simpson J.R."/>
            <person name="Lauterbach L."/>
            <person name="Steele A.D."/>
            <person name="Gui C."/>
            <person name="Meng S."/>
            <person name="Li G."/>
            <person name="Viehrig K."/>
            <person name="Ye F."/>
            <person name="Su P."/>
            <person name="Kiefer A.F."/>
            <person name="Nichols A."/>
            <person name="Cepeda A.J."/>
            <person name="Yan W."/>
            <person name="Fan B."/>
            <person name="Jiang Y."/>
            <person name="Adhikari A."/>
            <person name="Zheng C.-J."/>
            <person name="Schuster L."/>
            <person name="Cowan T.M."/>
            <person name="Smanski M.J."/>
            <person name="Chevrette M.G."/>
            <person name="De Carvalho L.P.S."/>
            <person name="Shen B."/>
        </authorList>
    </citation>
    <scope>NUCLEOTIDE SEQUENCE [LARGE SCALE GENOMIC DNA]</scope>
    <source>
        <strain evidence="1 2">NPDC020568</strain>
    </source>
</reference>
<evidence type="ECO:0000313" key="1">
    <source>
        <dbReference type="EMBL" id="MFI1460312.1"/>
    </source>
</evidence>
<name>A0ABW7TJB0_9NOCA</name>
<evidence type="ECO:0000313" key="2">
    <source>
        <dbReference type="Proteomes" id="UP001611263"/>
    </source>
</evidence>
<proteinExistence type="predicted"/>
<dbReference type="RefSeq" id="WP_156052205.1">
    <property type="nucleotide sequence ID" value="NZ_JBIRUQ010000001.1"/>
</dbReference>
<protein>
    <submittedName>
        <fullName evidence="1">Uncharacterized protein</fullName>
    </submittedName>
</protein>
<gene>
    <name evidence="1" type="ORF">ACH4WX_06265</name>
</gene>
<sequence length="90" mass="10015">MSEPFSTARKVPVALRHTVIDDCEVVWCRSMQTIRVLQLRTASAVLLAATGPGTAPDLADTRERFPHLESLWDAVRHQFWTRAIGEEAAG</sequence>
<accession>A0ABW7TJB0</accession>
<dbReference type="GeneID" id="93509055"/>